<keyword evidence="1" id="KW-0812">Transmembrane</keyword>
<keyword evidence="4" id="KW-1185">Reference proteome</keyword>
<proteinExistence type="predicted"/>
<feature type="transmembrane region" description="Helical" evidence="1">
    <location>
        <begin position="21"/>
        <end position="42"/>
    </location>
</feature>
<dbReference type="GO" id="GO:0016020">
    <property type="term" value="C:membrane"/>
    <property type="evidence" value="ECO:0007669"/>
    <property type="project" value="TreeGrafter"/>
</dbReference>
<dbReference type="PANTHER" id="PTHR19353">
    <property type="entry name" value="FATTY ACID DESATURASE 2"/>
    <property type="match status" value="1"/>
</dbReference>
<evidence type="ECO:0000259" key="2">
    <source>
        <dbReference type="Pfam" id="PF00487"/>
    </source>
</evidence>
<keyword evidence="1" id="KW-0472">Membrane</keyword>
<dbReference type="Pfam" id="PF00487">
    <property type="entry name" value="FA_desaturase"/>
    <property type="match status" value="1"/>
</dbReference>
<dbReference type="PANTHER" id="PTHR19353:SF73">
    <property type="entry name" value="FATTY ACID DESATURASE"/>
    <property type="match status" value="1"/>
</dbReference>
<dbReference type="GO" id="GO:0016717">
    <property type="term" value="F:oxidoreductase activity, acting on paired donors, with oxidation of a pair of donors resulting in the reduction of molecular oxygen to two molecules of water"/>
    <property type="evidence" value="ECO:0007669"/>
    <property type="project" value="TreeGrafter"/>
</dbReference>
<evidence type="ECO:0000313" key="3">
    <source>
        <dbReference type="EMBL" id="NBC69393.1"/>
    </source>
</evidence>
<sequence length="343" mass="39452">MKEAQQGNWRKEISAYEKPRLTSSIWQLINTIGPVVLLWLAAFLCSPISAWLTVGIAMIAGGFLVRTFIIFHDCCHKSFFKNRKANDIIGTITGILTYVPYLQWKYSHTVHHATCGNLDRRGTGDIWTLTVEEYLTASPLRRLVYRLYRNPFIMFTIGPVYIFLIDYRFNRKRAGAKERINTYITNAGIVAVGGLLCWAVGWQTFLLIQGTIFMVSSVAGIWLFYVQHQFEDSYYEEDADWEYVKAAMHGSSYYKLPRVLHWITGNIGFHHIHHLSPRIPNYNLEAVHETNPSLQEVRTITLLTSLASLNFRLWHEPSKRLIGFRDLKNLARLPVKAAPAAEL</sequence>
<dbReference type="InterPro" id="IPR005804">
    <property type="entry name" value="FA_desaturase_dom"/>
</dbReference>
<feature type="transmembrane region" description="Helical" evidence="1">
    <location>
        <begin position="207"/>
        <end position="226"/>
    </location>
</feature>
<feature type="domain" description="Fatty acid desaturase" evidence="2">
    <location>
        <begin position="50"/>
        <end position="290"/>
    </location>
</feature>
<feature type="transmembrane region" description="Helical" evidence="1">
    <location>
        <begin position="85"/>
        <end position="104"/>
    </location>
</feature>
<feature type="transmembrane region" description="Helical" evidence="1">
    <location>
        <begin position="152"/>
        <end position="169"/>
    </location>
</feature>
<name>A0A7X5BWF5_9BACL</name>
<protein>
    <submittedName>
        <fullName evidence="3">Fatty acid desaturase</fullName>
    </submittedName>
</protein>
<feature type="transmembrane region" description="Helical" evidence="1">
    <location>
        <begin position="48"/>
        <end position="65"/>
    </location>
</feature>
<dbReference type="GO" id="GO:0006629">
    <property type="term" value="P:lipid metabolic process"/>
    <property type="evidence" value="ECO:0007669"/>
    <property type="project" value="InterPro"/>
</dbReference>
<organism evidence="3 4">
    <name type="scientific">Paenibacillus sacheonensis</name>
    <dbReference type="NCBI Taxonomy" id="742054"/>
    <lineage>
        <taxon>Bacteria</taxon>
        <taxon>Bacillati</taxon>
        <taxon>Bacillota</taxon>
        <taxon>Bacilli</taxon>
        <taxon>Bacillales</taxon>
        <taxon>Paenibacillaceae</taxon>
        <taxon>Paenibacillus</taxon>
    </lineage>
</organism>
<dbReference type="InterPro" id="IPR012171">
    <property type="entry name" value="Fatty_acid_desaturase"/>
</dbReference>
<feature type="transmembrane region" description="Helical" evidence="1">
    <location>
        <begin position="181"/>
        <end position="201"/>
    </location>
</feature>
<keyword evidence="1" id="KW-1133">Transmembrane helix</keyword>
<dbReference type="Proteomes" id="UP000558113">
    <property type="component" value="Unassembled WGS sequence"/>
</dbReference>
<comment type="caution">
    <text evidence="3">The sequence shown here is derived from an EMBL/GenBank/DDBJ whole genome shotgun (WGS) entry which is preliminary data.</text>
</comment>
<dbReference type="AlphaFoldDB" id="A0A7X5BWF5"/>
<reference evidence="3 4" key="1">
    <citation type="submission" date="2020-01" db="EMBL/GenBank/DDBJ databases">
        <title>Paenibacillus soybeanensis sp. nov. isolated from the nodules of soybean (Glycine max(L.) Merr).</title>
        <authorList>
            <person name="Wang H."/>
        </authorList>
    </citation>
    <scope>NUCLEOTIDE SEQUENCE [LARGE SCALE GENOMIC DNA]</scope>
    <source>
        <strain evidence="3 4">DSM 23054</strain>
    </source>
</reference>
<dbReference type="OrthoDB" id="9769653at2"/>
<dbReference type="EMBL" id="JAAAMU010000004">
    <property type="protein sequence ID" value="NBC69393.1"/>
    <property type="molecule type" value="Genomic_DNA"/>
</dbReference>
<evidence type="ECO:0000313" key="4">
    <source>
        <dbReference type="Proteomes" id="UP000558113"/>
    </source>
</evidence>
<evidence type="ECO:0000256" key="1">
    <source>
        <dbReference type="SAM" id="Phobius"/>
    </source>
</evidence>
<gene>
    <name evidence="3" type="ORF">GT003_10355</name>
</gene>
<accession>A0A7X5BWF5</accession>
<dbReference type="RefSeq" id="WP_161697150.1">
    <property type="nucleotide sequence ID" value="NZ_JAAAMU010000004.1"/>
</dbReference>
<dbReference type="CDD" id="cd03507">
    <property type="entry name" value="Delta12-FADS-like"/>
    <property type="match status" value="1"/>
</dbReference>